<feature type="region of interest" description="Disordered" evidence="1">
    <location>
        <begin position="70"/>
        <end position="94"/>
    </location>
</feature>
<name>A0AA39WY14_9PEZI</name>
<dbReference type="AlphaFoldDB" id="A0AA39WY14"/>
<reference evidence="2" key="1">
    <citation type="submission" date="2023-06" db="EMBL/GenBank/DDBJ databases">
        <title>Genome-scale phylogeny and comparative genomics of the fungal order Sordariales.</title>
        <authorList>
            <consortium name="Lawrence Berkeley National Laboratory"/>
            <person name="Hensen N."/>
            <person name="Bonometti L."/>
            <person name="Westerberg I."/>
            <person name="Brannstrom I.O."/>
            <person name="Guillou S."/>
            <person name="Cros-Aarteil S."/>
            <person name="Calhoun S."/>
            <person name="Haridas S."/>
            <person name="Kuo A."/>
            <person name="Mondo S."/>
            <person name="Pangilinan J."/>
            <person name="Riley R."/>
            <person name="Labutti K."/>
            <person name="Andreopoulos B."/>
            <person name="Lipzen A."/>
            <person name="Chen C."/>
            <person name="Yanf M."/>
            <person name="Daum C."/>
            <person name="Ng V."/>
            <person name="Clum A."/>
            <person name="Steindorff A."/>
            <person name="Ohm R."/>
            <person name="Martin F."/>
            <person name="Silar P."/>
            <person name="Natvig D."/>
            <person name="Lalanne C."/>
            <person name="Gautier V."/>
            <person name="Ament-Velasquez S.L."/>
            <person name="Kruys A."/>
            <person name="Hutchinson M.I."/>
            <person name="Powell A.J."/>
            <person name="Barry K."/>
            <person name="Miller A.N."/>
            <person name="Grigoriev I.V."/>
            <person name="Debuchy R."/>
            <person name="Gladieux P."/>
            <person name="Thoren M.H."/>
            <person name="Johannesson H."/>
        </authorList>
    </citation>
    <scope>NUCLEOTIDE SEQUENCE</scope>
    <source>
        <strain evidence="2">CBS 606.72</strain>
    </source>
</reference>
<evidence type="ECO:0000313" key="3">
    <source>
        <dbReference type="Proteomes" id="UP001175000"/>
    </source>
</evidence>
<evidence type="ECO:0000256" key="1">
    <source>
        <dbReference type="SAM" id="MobiDB-lite"/>
    </source>
</evidence>
<protein>
    <submittedName>
        <fullName evidence="2">Uncharacterized protein</fullName>
    </submittedName>
</protein>
<dbReference type="EMBL" id="JAULSU010000003">
    <property type="protein sequence ID" value="KAK0623724.1"/>
    <property type="molecule type" value="Genomic_DNA"/>
</dbReference>
<keyword evidence="3" id="KW-1185">Reference proteome</keyword>
<gene>
    <name evidence="2" type="ORF">B0T14DRAFT_187944</name>
</gene>
<comment type="caution">
    <text evidence="2">The sequence shown here is derived from an EMBL/GenBank/DDBJ whole genome shotgun (WGS) entry which is preliminary data.</text>
</comment>
<evidence type="ECO:0000313" key="2">
    <source>
        <dbReference type="EMBL" id="KAK0623724.1"/>
    </source>
</evidence>
<accession>A0AA39WY14</accession>
<proteinExistence type="predicted"/>
<dbReference type="Proteomes" id="UP001175000">
    <property type="component" value="Unassembled WGS sequence"/>
</dbReference>
<organism evidence="2 3">
    <name type="scientific">Immersiella caudata</name>
    <dbReference type="NCBI Taxonomy" id="314043"/>
    <lineage>
        <taxon>Eukaryota</taxon>
        <taxon>Fungi</taxon>
        <taxon>Dikarya</taxon>
        <taxon>Ascomycota</taxon>
        <taxon>Pezizomycotina</taxon>
        <taxon>Sordariomycetes</taxon>
        <taxon>Sordariomycetidae</taxon>
        <taxon>Sordariales</taxon>
        <taxon>Lasiosphaeriaceae</taxon>
        <taxon>Immersiella</taxon>
    </lineage>
</organism>
<sequence>MLTRTKTGVAERQRDSWVNSRAAPAEAMWVPYSPFQRGESTPKCASTADLPVFSVCNHKRRPKFPIRQGLKRKVASRQRTFPKASRQYLGRRVS</sequence>